<dbReference type="AlphaFoldDB" id="A0A6A7AYZ8"/>
<evidence type="ECO:0000313" key="4">
    <source>
        <dbReference type="EMBL" id="KAF2848521.1"/>
    </source>
</evidence>
<evidence type="ECO:0000313" key="5">
    <source>
        <dbReference type="Proteomes" id="UP000799423"/>
    </source>
</evidence>
<proteinExistence type="inferred from homology"/>
<dbReference type="Gene3D" id="3.40.50.1820">
    <property type="entry name" value="alpha/beta hydrolase"/>
    <property type="match status" value="1"/>
</dbReference>
<gene>
    <name evidence="4" type="ORF">T440DRAFT_536329</name>
</gene>
<comment type="similarity">
    <text evidence="2">Belongs to the AB hydrolase superfamily. FUS2 hydrolase family.</text>
</comment>
<name>A0A6A7AYZ8_9PLEO</name>
<dbReference type="Proteomes" id="UP000799423">
    <property type="component" value="Unassembled WGS sequence"/>
</dbReference>
<dbReference type="PANTHER" id="PTHR22946:SF9">
    <property type="entry name" value="POLYKETIDE TRANSFERASE AF380"/>
    <property type="match status" value="1"/>
</dbReference>
<dbReference type="Gene3D" id="1.10.10.800">
    <property type="match status" value="1"/>
</dbReference>
<dbReference type="InterPro" id="IPR050261">
    <property type="entry name" value="FrsA_esterase"/>
</dbReference>
<dbReference type="InterPro" id="IPR029058">
    <property type="entry name" value="AB_hydrolase_fold"/>
</dbReference>
<evidence type="ECO:0000256" key="2">
    <source>
        <dbReference type="ARBA" id="ARBA00038115"/>
    </source>
</evidence>
<accession>A0A6A7AYZ8</accession>
<dbReference type="GO" id="GO:0016788">
    <property type="term" value="F:hydrolase activity, acting on ester bonds"/>
    <property type="evidence" value="ECO:0007669"/>
    <property type="project" value="UniProtKB-ARBA"/>
</dbReference>
<dbReference type="SUPFAM" id="SSF53474">
    <property type="entry name" value="alpha/beta-Hydrolases"/>
    <property type="match status" value="1"/>
</dbReference>
<sequence>MGVEPVSFQAVDKTTLRGLFYTPTGYSGQQLPCVVISHGFSAVKEQGLTAVAEYFTANVPITCLVFDNRGFGDSDTGEGMPRLEVNGAAQTSDISDAITYSQARPEVDPVKIGIWGSSFSGANVLWVGAVDRRVKAVVSQAPLVDGWSAFANLLRSDEVADWEADFEKDRIGRAAGKPPMMIPVVDPNQLNRSAMTTKDSNAAMGGAEKLTNFKNEVTLKSMEYLRAHPGAAWIHHISPTPLLLTVADNDVVTPTATTLEAYSRALEPKELHIFSGGHYEAYASQPNFESCVKVQADFFKRKLCLH</sequence>
<dbReference type="EMBL" id="MU006317">
    <property type="protein sequence ID" value="KAF2848521.1"/>
    <property type="molecule type" value="Genomic_DNA"/>
</dbReference>
<keyword evidence="1" id="KW-0378">Hydrolase</keyword>
<dbReference type="PANTHER" id="PTHR22946">
    <property type="entry name" value="DIENELACTONE HYDROLASE DOMAIN-CONTAINING PROTEIN-RELATED"/>
    <property type="match status" value="1"/>
</dbReference>
<dbReference type="InterPro" id="IPR000073">
    <property type="entry name" value="AB_hydrolase_1"/>
</dbReference>
<dbReference type="Pfam" id="PF00561">
    <property type="entry name" value="Abhydrolase_1"/>
    <property type="match status" value="1"/>
</dbReference>
<reference evidence="4" key="1">
    <citation type="submission" date="2020-01" db="EMBL/GenBank/DDBJ databases">
        <authorList>
            <consortium name="DOE Joint Genome Institute"/>
            <person name="Haridas S."/>
            <person name="Albert R."/>
            <person name="Binder M."/>
            <person name="Bloem J."/>
            <person name="Labutti K."/>
            <person name="Salamov A."/>
            <person name="Andreopoulos B."/>
            <person name="Baker S.E."/>
            <person name="Barry K."/>
            <person name="Bills G."/>
            <person name="Bluhm B.H."/>
            <person name="Cannon C."/>
            <person name="Castanera R."/>
            <person name="Culley D.E."/>
            <person name="Daum C."/>
            <person name="Ezra D."/>
            <person name="Gonzalez J.B."/>
            <person name="Henrissat B."/>
            <person name="Kuo A."/>
            <person name="Liang C."/>
            <person name="Lipzen A."/>
            <person name="Lutzoni F."/>
            <person name="Magnuson J."/>
            <person name="Mondo S."/>
            <person name="Nolan M."/>
            <person name="Ohm R."/>
            <person name="Pangilinan J."/>
            <person name="Park H.-J."/>
            <person name="Ramirez L."/>
            <person name="Alfaro M."/>
            <person name="Sun H."/>
            <person name="Tritt A."/>
            <person name="Yoshinaga Y."/>
            <person name="Zwiers L.-H."/>
            <person name="Turgeon B.G."/>
            <person name="Goodwin S.B."/>
            <person name="Spatafora J.W."/>
            <person name="Crous P.W."/>
            <person name="Grigoriev I.V."/>
        </authorList>
    </citation>
    <scope>NUCLEOTIDE SEQUENCE</scope>
    <source>
        <strain evidence="4">IPT5</strain>
    </source>
</reference>
<evidence type="ECO:0000259" key="3">
    <source>
        <dbReference type="Pfam" id="PF00561"/>
    </source>
</evidence>
<evidence type="ECO:0000256" key="1">
    <source>
        <dbReference type="ARBA" id="ARBA00022801"/>
    </source>
</evidence>
<protein>
    <submittedName>
        <fullName evidence="4">Esterase/lipase</fullName>
    </submittedName>
</protein>
<dbReference type="OrthoDB" id="2498029at2759"/>
<feature type="domain" description="AB hydrolase-1" evidence="3">
    <location>
        <begin position="34"/>
        <end position="279"/>
    </location>
</feature>
<organism evidence="4 5">
    <name type="scientific">Plenodomus tracheiphilus IPT5</name>
    <dbReference type="NCBI Taxonomy" id="1408161"/>
    <lineage>
        <taxon>Eukaryota</taxon>
        <taxon>Fungi</taxon>
        <taxon>Dikarya</taxon>
        <taxon>Ascomycota</taxon>
        <taxon>Pezizomycotina</taxon>
        <taxon>Dothideomycetes</taxon>
        <taxon>Pleosporomycetidae</taxon>
        <taxon>Pleosporales</taxon>
        <taxon>Pleosporineae</taxon>
        <taxon>Leptosphaeriaceae</taxon>
        <taxon>Plenodomus</taxon>
    </lineage>
</organism>
<keyword evidence="5" id="KW-1185">Reference proteome</keyword>